<evidence type="ECO:0000313" key="8">
    <source>
        <dbReference type="EMBL" id="KAJ3649300.1"/>
    </source>
</evidence>
<dbReference type="PANTHER" id="PTHR46040">
    <property type="entry name" value="HIGH MOBILITY GROUP PROTEIN 2"/>
    <property type="match status" value="1"/>
</dbReference>
<feature type="coiled-coil region" evidence="4">
    <location>
        <begin position="99"/>
        <end position="126"/>
    </location>
</feature>
<keyword evidence="4" id="KW-0175">Coiled coil</keyword>
<dbReference type="CDD" id="cd21980">
    <property type="entry name" value="HMG-box_HMG20"/>
    <property type="match status" value="1"/>
</dbReference>
<feature type="compositionally biased region" description="Low complexity" evidence="5">
    <location>
        <begin position="1"/>
        <end position="10"/>
    </location>
</feature>
<evidence type="ECO:0000256" key="5">
    <source>
        <dbReference type="SAM" id="MobiDB-lite"/>
    </source>
</evidence>
<dbReference type="EMBL" id="JALNTZ010000006">
    <property type="protein sequence ID" value="KAJ3649300.1"/>
    <property type="molecule type" value="Genomic_DNA"/>
</dbReference>
<dbReference type="SUPFAM" id="SSF47095">
    <property type="entry name" value="HMG-box"/>
    <property type="match status" value="1"/>
</dbReference>
<dbReference type="PROSITE" id="PS50118">
    <property type="entry name" value="HMG_BOX_2"/>
    <property type="match status" value="1"/>
</dbReference>
<reference evidence="7" key="1">
    <citation type="journal article" date="2023" name="G3 (Bethesda)">
        <title>Whole genome assemblies of Zophobas morio and Tenebrio molitor.</title>
        <authorList>
            <person name="Kaur S."/>
            <person name="Stinson S.A."/>
            <person name="diCenzo G.C."/>
        </authorList>
    </citation>
    <scope>NUCLEOTIDE SEQUENCE</scope>
    <source>
        <strain evidence="7">QUZm001</strain>
    </source>
</reference>
<feature type="coiled-coil region" evidence="4">
    <location>
        <begin position="183"/>
        <end position="231"/>
    </location>
</feature>
<protein>
    <recommendedName>
        <fullName evidence="6">HMG box domain-containing protein</fullName>
    </recommendedName>
</protein>
<organism evidence="7 9">
    <name type="scientific">Zophobas morio</name>
    <dbReference type="NCBI Taxonomy" id="2755281"/>
    <lineage>
        <taxon>Eukaryota</taxon>
        <taxon>Metazoa</taxon>
        <taxon>Ecdysozoa</taxon>
        <taxon>Arthropoda</taxon>
        <taxon>Hexapoda</taxon>
        <taxon>Insecta</taxon>
        <taxon>Pterygota</taxon>
        <taxon>Neoptera</taxon>
        <taxon>Endopterygota</taxon>
        <taxon>Coleoptera</taxon>
        <taxon>Polyphaga</taxon>
        <taxon>Cucujiformia</taxon>
        <taxon>Tenebrionidae</taxon>
        <taxon>Zophobas</taxon>
    </lineage>
</organism>
<evidence type="ECO:0000256" key="3">
    <source>
        <dbReference type="PROSITE-ProRule" id="PRU00267"/>
    </source>
</evidence>
<feature type="compositionally biased region" description="Basic residues" evidence="5">
    <location>
        <begin position="40"/>
        <end position="50"/>
    </location>
</feature>
<evidence type="ECO:0000259" key="6">
    <source>
        <dbReference type="PROSITE" id="PS50118"/>
    </source>
</evidence>
<evidence type="ECO:0000313" key="9">
    <source>
        <dbReference type="Proteomes" id="UP001168821"/>
    </source>
</evidence>
<comment type="caution">
    <text evidence="7">The sequence shown here is derived from an EMBL/GenBank/DDBJ whole genome shotgun (WGS) entry which is preliminary data.</text>
</comment>
<dbReference type="Pfam" id="PF00505">
    <property type="entry name" value="HMG_box"/>
    <property type="match status" value="1"/>
</dbReference>
<dbReference type="PANTHER" id="PTHR46040:SF3">
    <property type="entry name" value="HIGH MOBILITY GROUP PROTEIN 2"/>
    <property type="match status" value="1"/>
</dbReference>
<sequence length="296" mass="34027">MENNENQEAPENAKKSSKASTSNDEKAPDSSDNTTQQKSKVSKAKKRKKPKDTTAPRHPLTGYVRYLNDRREAVRSANPSLSFAEITKMLANEWTNLPADKKQQYLDAAEQDRERYTREYNAYKQTEAYKLFQQQNEKKLKESKEEGKSNHPVVAPELEFGNFDIPIFTEEFLDHNKLRDTELRQLRKSNTDYEQQNAILQKHIENMRDAITKLESEITQQEKNNASLQKHLDHMRTTLTNGFSGVKLPGIKEVATQQNIDTYMTNLHSILLENSSHDANLLQTVRNIVGGLEFNG</sequence>
<keyword evidence="2 3" id="KW-0539">Nucleus</keyword>
<feature type="region of interest" description="Disordered" evidence="5">
    <location>
        <begin position="1"/>
        <end position="64"/>
    </location>
</feature>
<dbReference type="Gene3D" id="1.10.30.10">
    <property type="entry name" value="High mobility group box domain"/>
    <property type="match status" value="1"/>
</dbReference>
<dbReference type="SMART" id="SM00398">
    <property type="entry name" value="HMG"/>
    <property type="match status" value="1"/>
</dbReference>
<feature type="DNA-binding region" description="HMG box" evidence="3">
    <location>
        <begin position="56"/>
        <end position="124"/>
    </location>
</feature>
<keyword evidence="1 3" id="KW-0238">DNA-binding</keyword>
<dbReference type="InterPro" id="IPR009071">
    <property type="entry name" value="HMG_box_dom"/>
</dbReference>
<feature type="domain" description="HMG box" evidence="6">
    <location>
        <begin position="56"/>
        <end position="124"/>
    </location>
</feature>
<evidence type="ECO:0000313" key="7">
    <source>
        <dbReference type="EMBL" id="KAJ3648454.1"/>
    </source>
</evidence>
<dbReference type="GO" id="GO:0010468">
    <property type="term" value="P:regulation of gene expression"/>
    <property type="evidence" value="ECO:0007669"/>
    <property type="project" value="TreeGrafter"/>
</dbReference>
<dbReference type="InterPro" id="IPR051965">
    <property type="entry name" value="ChromReg_NeuronalGeneExpr"/>
</dbReference>
<dbReference type="AlphaFoldDB" id="A0AA38I3Z2"/>
<dbReference type="GO" id="GO:0005634">
    <property type="term" value="C:nucleus"/>
    <property type="evidence" value="ECO:0007669"/>
    <property type="project" value="UniProtKB-UniRule"/>
</dbReference>
<dbReference type="Proteomes" id="UP001168821">
    <property type="component" value="Unassembled WGS sequence"/>
</dbReference>
<evidence type="ECO:0000256" key="2">
    <source>
        <dbReference type="ARBA" id="ARBA00023242"/>
    </source>
</evidence>
<dbReference type="EMBL" id="JALNTZ010000006">
    <property type="protein sequence ID" value="KAJ3648454.1"/>
    <property type="molecule type" value="Genomic_DNA"/>
</dbReference>
<gene>
    <name evidence="7" type="ORF">Zmor_020257</name>
    <name evidence="8" type="ORF">Zmor_021051</name>
</gene>
<keyword evidence="9" id="KW-1185">Reference proteome</keyword>
<evidence type="ECO:0000256" key="1">
    <source>
        <dbReference type="ARBA" id="ARBA00023125"/>
    </source>
</evidence>
<evidence type="ECO:0000256" key="4">
    <source>
        <dbReference type="SAM" id="Coils"/>
    </source>
</evidence>
<dbReference type="InterPro" id="IPR036910">
    <property type="entry name" value="HMG_box_dom_sf"/>
</dbReference>
<proteinExistence type="predicted"/>
<dbReference type="GO" id="GO:0003677">
    <property type="term" value="F:DNA binding"/>
    <property type="evidence" value="ECO:0007669"/>
    <property type="project" value="UniProtKB-UniRule"/>
</dbReference>
<accession>A0AA38I3Z2</accession>
<name>A0AA38I3Z2_9CUCU</name>